<dbReference type="AlphaFoldDB" id="A0A5J4YXD2"/>
<name>A0A5J4YXD2_PORPP</name>
<gene>
    <name evidence="2" type="ORF">FVE85_1785</name>
</gene>
<dbReference type="EMBL" id="VRMN01000003">
    <property type="protein sequence ID" value="KAA8495630.1"/>
    <property type="molecule type" value="Genomic_DNA"/>
</dbReference>
<organism evidence="2 3">
    <name type="scientific">Porphyridium purpureum</name>
    <name type="common">Red alga</name>
    <name type="synonym">Porphyridium cruentum</name>
    <dbReference type="NCBI Taxonomy" id="35688"/>
    <lineage>
        <taxon>Eukaryota</taxon>
        <taxon>Rhodophyta</taxon>
        <taxon>Bangiophyceae</taxon>
        <taxon>Porphyridiales</taxon>
        <taxon>Porphyridiaceae</taxon>
        <taxon>Porphyridium</taxon>
    </lineage>
</organism>
<evidence type="ECO:0000313" key="3">
    <source>
        <dbReference type="Proteomes" id="UP000324585"/>
    </source>
</evidence>
<keyword evidence="3" id="KW-1185">Reference proteome</keyword>
<feature type="compositionally biased region" description="Acidic residues" evidence="1">
    <location>
        <begin position="12"/>
        <end position="23"/>
    </location>
</feature>
<feature type="compositionally biased region" description="Basic and acidic residues" evidence="1">
    <location>
        <begin position="105"/>
        <end position="115"/>
    </location>
</feature>
<accession>A0A5J4YXD2</accession>
<reference evidence="3" key="1">
    <citation type="journal article" date="2019" name="Nat. Commun.">
        <title>Expansion of phycobilisome linker gene families in mesophilic red algae.</title>
        <authorList>
            <person name="Lee J."/>
            <person name="Kim D."/>
            <person name="Bhattacharya D."/>
            <person name="Yoon H.S."/>
        </authorList>
    </citation>
    <scope>NUCLEOTIDE SEQUENCE [LARGE SCALE GENOMIC DNA]</scope>
    <source>
        <strain evidence="3">CCMP 1328</strain>
    </source>
</reference>
<protein>
    <submittedName>
        <fullName evidence="2">Uncharacterized protein</fullName>
    </submittedName>
</protein>
<evidence type="ECO:0000256" key="1">
    <source>
        <dbReference type="SAM" id="MobiDB-lite"/>
    </source>
</evidence>
<evidence type="ECO:0000313" key="2">
    <source>
        <dbReference type="EMBL" id="KAA8495630.1"/>
    </source>
</evidence>
<feature type="region of interest" description="Disordered" evidence="1">
    <location>
        <begin position="1"/>
        <end position="23"/>
    </location>
</feature>
<feature type="region of interest" description="Disordered" evidence="1">
    <location>
        <begin position="95"/>
        <end position="123"/>
    </location>
</feature>
<dbReference type="Proteomes" id="UP000324585">
    <property type="component" value="Unassembled WGS sequence"/>
</dbReference>
<comment type="caution">
    <text evidence="2">The sequence shown here is derived from an EMBL/GenBank/DDBJ whole genome shotgun (WGS) entry which is preliminary data.</text>
</comment>
<proteinExistence type="predicted"/>
<sequence length="261" mass="29147">MRDRLGYGEAPCADEEASDENGVEAVDLGEEGTYRPLAPRGKVSVDDALEKVSRPAAATSGSGAAADLGKASEILEGDQVEWEVKSNRAEKAQAVANQRNGFRSATKDSAKRDKTFSGVPRGKRRSKLHALKAQIVFPNEDDLKLGKVPFDVCIVRKNKRFGEVAVIPGQPDIQRKSQSEWTVELANLKEKKESLARILNALRMLEGCVEILDTMEDLSRPKGYCIIRVRFLTRTHASKAERVIRRWKHVKRKMCVTMWQD</sequence>